<reference evidence="14 15" key="1">
    <citation type="submission" date="2024-06" db="EMBL/GenBank/DDBJ databases">
        <title>A chromosome level genome sequence of Diviner's sage (Salvia divinorum).</title>
        <authorList>
            <person name="Ford S.A."/>
            <person name="Ro D.-K."/>
            <person name="Ness R.W."/>
            <person name="Phillips M.A."/>
        </authorList>
    </citation>
    <scope>NUCLEOTIDE SEQUENCE [LARGE SCALE GENOMIC DNA]</scope>
    <source>
        <strain evidence="14">SAF-2024a</strain>
        <tissue evidence="14">Leaf</tissue>
    </source>
</reference>
<evidence type="ECO:0000256" key="12">
    <source>
        <dbReference type="SAM" id="MobiDB-lite"/>
    </source>
</evidence>
<keyword evidence="14" id="KW-0418">Kinase</keyword>
<proteinExistence type="inferred from homology"/>
<dbReference type="Pfam" id="PF00481">
    <property type="entry name" value="PP2C"/>
    <property type="match status" value="1"/>
</dbReference>
<evidence type="ECO:0000256" key="2">
    <source>
        <dbReference type="ARBA" id="ARBA00001946"/>
    </source>
</evidence>
<comment type="caution">
    <text evidence="14">The sequence shown here is derived from an EMBL/GenBank/DDBJ whole genome shotgun (WGS) entry which is preliminary data.</text>
</comment>
<feature type="domain" description="PPM-type phosphatase" evidence="13">
    <location>
        <begin position="52"/>
        <end position="346"/>
    </location>
</feature>
<feature type="region of interest" description="Disordered" evidence="12">
    <location>
        <begin position="371"/>
        <end position="391"/>
    </location>
</feature>
<keyword evidence="6" id="KW-0460">Magnesium</keyword>
<evidence type="ECO:0000259" key="13">
    <source>
        <dbReference type="PROSITE" id="PS51746"/>
    </source>
</evidence>
<evidence type="ECO:0000313" key="14">
    <source>
        <dbReference type="EMBL" id="KAL1532902.1"/>
    </source>
</evidence>
<keyword evidence="8" id="KW-0464">Manganese</keyword>
<evidence type="ECO:0000256" key="11">
    <source>
        <dbReference type="RuleBase" id="RU003465"/>
    </source>
</evidence>
<evidence type="ECO:0000256" key="6">
    <source>
        <dbReference type="ARBA" id="ARBA00022842"/>
    </source>
</evidence>
<dbReference type="Gene3D" id="3.60.40.10">
    <property type="entry name" value="PPM-type phosphatase domain"/>
    <property type="match status" value="1"/>
</dbReference>
<dbReference type="Proteomes" id="UP001567538">
    <property type="component" value="Unassembled WGS sequence"/>
</dbReference>
<gene>
    <name evidence="14" type="ORF">AAHA92_32858</name>
</gene>
<evidence type="ECO:0000256" key="1">
    <source>
        <dbReference type="ARBA" id="ARBA00001936"/>
    </source>
</evidence>
<comment type="cofactor">
    <cofactor evidence="1">
        <name>Mn(2+)</name>
        <dbReference type="ChEBI" id="CHEBI:29035"/>
    </cofactor>
</comment>
<dbReference type="FunFam" id="3.60.40.10:FF:000007">
    <property type="entry name" value="Phosphatase 2C and cyclic nucleotide-binding/kinase domain-containing protein"/>
    <property type="match status" value="1"/>
</dbReference>
<evidence type="ECO:0000256" key="4">
    <source>
        <dbReference type="ARBA" id="ARBA00022723"/>
    </source>
</evidence>
<evidence type="ECO:0000256" key="9">
    <source>
        <dbReference type="ARBA" id="ARBA00047761"/>
    </source>
</evidence>
<dbReference type="GO" id="GO:0046872">
    <property type="term" value="F:metal ion binding"/>
    <property type="evidence" value="ECO:0007669"/>
    <property type="project" value="UniProtKB-KW"/>
</dbReference>
<keyword evidence="14" id="KW-0808">Transferase</keyword>
<dbReference type="GO" id="GO:0016301">
    <property type="term" value="F:kinase activity"/>
    <property type="evidence" value="ECO:0007669"/>
    <property type="project" value="UniProtKB-KW"/>
</dbReference>
<keyword evidence="5 11" id="KW-0378">Hydrolase</keyword>
<dbReference type="PROSITE" id="PS51746">
    <property type="entry name" value="PPM_2"/>
    <property type="match status" value="1"/>
</dbReference>
<dbReference type="InterPro" id="IPR001932">
    <property type="entry name" value="PPM-type_phosphatase-like_dom"/>
</dbReference>
<dbReference type="InterPro" id="IPR015655">
    <property type="entry name" value="PP2C"/>
</dbReference>
<dbReference type="SUPFAM" id="SSF81606">
    <property type="entry name" value="PP2C-like"/>
    <property type="match status" value="1"/>
</dbReference>
<dbReference type="InterPro" id="IPR036457">
    <property type="entry name" value="PPM-type-like_dom_sf"/>
</dbReference>
<accession>A0ABD1FM19</accession>
<comment type="catalytic activity">
    <reaction evidence="10">
        <text>O-phospho-L-threonyl-[protein] + H2O = L-threonyl-[protein] + phosphate</text>
        <dbReference type="Rhea" id="RHEA:47004"/>
        <dbReference type="Rhea" id="RHEA-COMP:11060"/>
        <dbReference type="Rhea" id="RHEA-COMP:11605"/>
        <dbReference type="ChEBI" id="CHEBI:15377"/>
        <dbReference type="ChEBI" id="CHEBI:30013"/>
        <dbReference type="ChEBI" id="CHEBI:43474"/>
        <dbReference type="ChEBI" id="CHEBI:61977"/>
        <dbReference type="EC" id="3.1.3.16"/>
    </reaction>
</comment>
<sequence>MGCVYSKACIGELCAPRDVNLQEIGAVKAAASEIAVFSPAGSENTGEKGDQLYQISSTTDHERGYYPDALDKVNQDSFCIHTPFGTSPDDQFFGVFDGHGEFGAQCSQFVKQKLCENLLMNIRFHTDAVEACHAAFLTTNSQLHADTVDDSMSGTTAVTILVRGRKLYIANAGDSRAVVGEKRSNDIVAVDLSIDQTPFRPDELERVKLCGARVLTLDQIEGLKNQHVQCWGTEEDDDGDPPRLWVQNGMYPGTAFTRSIGDSIAETIGVVANPEIVVLELTRSHPFFVIASDGVFEFLSSQTVVDMVAKHKDPRDACAAIVAESYRRWLQYETRTDDITVIVVHINGLKDAAFGQSADSGPVLRPSLPQVVEASGSESPSRMNWRSRNQRARRDISRARLRALENSLENGFLHLQPIERPGKTK</sequence>
<dbReference type="SMART" id="SM00332">
    <property type="entry name" value="PP2Cc"/>
    <property type="match status" value="1"/>
</dbReference>
<dbReference type="EC" id="3.1.3.16" evidence="3"/>
<comment type="similarity">
    <text evidence="11">Belongs to the PP2C family.</text>
</comment>
<evidence type="ECO:0000313" key="15">
    <source>
        <dbReference type="Proteomes" id="UP001567538"/>
    </source>
</evidence>
<comment type="catalytic activity">
    <reaction evidence="9">
        <text>O-phospho-L-seryl-[protein] + H2O = L-seryl-[protein] + phosphate</text>
        <dbReference type="Rhea" id="RHEA:20629"/>
        <dbReference type="Rhea" id="RHEA-COMP:9863"/>
        <dbReference type="Rhea" id="RHEA-COMP:11604"/>
        <dbReference type="ChEBI" id="CHEBI:15377"/>
        <dbReference type="ChEBI" id="CHEBI:29999"/>
        <dbReference type="ChEBI" id="CHEBI:43474"/>
        <dbReference type="ChEBI" id="CHEBI:83421"/>
        <dbReference type="EC" id="3.1.3.16"/>
    </reaction>
</comment>
<organism evidence="14 15">
    <name type="scientific">Salvia divinorum</name>
    <name type="common">Maria pastora</name>
    <name type="synonym">Diviner's sage</name>
    <dbReference type="NCBI Taxonomy" id="28513"/>
    <lineage>
        <taxon>Eukaryota</taxon>
        <taxon>Viridiplantae</taxon>
        <taxon>Streptophyta</taxon>
        <taxon>Embryophyta</taxon>
        <taxon>Tracheophyta</taxon>
        <taxon>Spermatophyta</taxon>
        <taxon>Magnoliopsida</taxon>
        <taxon>eudicotyledons</taxon>
        <taxon>Gunneridae</taxon>
        <taxon>Pentapetalae</taxon>
        <taxon>asterids</taxon>
        <taxon>lamiids</taxon>
        <taxon>Lamiales</taxon>
        <taxon>Lamiaceae</taxon>
        <taxon>Nepetoideae</taxon>
        <taxon>Mentheae</taxon>
        <taxon>Salviinae</taxon>
        <taxon>Salvia</taxon>
        <taxon>Salvia subgen. Calosphace</taxon>
    </lineage>
</organism>
<evidence type="ECO:0000256" key="10">
    <source>
        <dbReference type="ARBA" id="ARBA00048336"/>
    </source>
</evidence>
<protein>
    <recommendedName>
        <fullName evidence="3">protein-serine/threonine phosphatase</fullName>
        <ecNumber evidence="3">3.1.3.16</ecNumber>
    </recommendedName>
</protein>
<dbReference type="InterPro" id="IPR000222">
    <property type="entry name" value="PP2C_BS"/>
</dbReference>
<evidence type="ECO:0000256" key="5">
    <source>
        <dbReference type="ARBA" id="ARBA00022801"/>
    </source>
</evidence>
<dbReference type="PROSITE" id="PS01032">
    <property type="entry name" value="PPM_1"/>
    <property type="match status" value="1"/>
</dbReference>
<keyword evidence="15" id="KW-1185">Reference proteome</keyword>
<keyword evidence="7 11" id="KW-0904">Protein phosphatase</keyword>
<dbReference type="EMBL" id="JBEAFC010000014">
    <property type="protein sequence ID" value="KAL1532902.1"/>
    <property type="molecule type" value="Genomic_DNA"/>
</dbReference>
<keyword evidence="4" id="KW-0479">Metal-binding</keyword>
<evidence type="ECO:0000256" key="3">
    <source>
        <dbReference type="ARBA" id="ARBA00013081"/>
    </source>
</evidence>
<dbReference type="AlphaFoldDB" id="A0ABD1FM19"/>
<comment type="cofactor">
    <cofactor evidence="2">
        <name>Mg(2+)</name>
        <dbReference type="ChEBI" id="CHEBI:18420"/>
    </cofactor>
</comment>
<dbReference type="PANTHER" id="PTHR47992">
    <property type="entry name" value="PROTEIN PHOSPHATASE"/>
    <property type="match status" value="1"/>
</dbReference>
<dbReference type="GO" id="GO:0004722">
    <property type="term" value="F:protein serine/threonine phosphatase activity"/>
    <property type="evidence" value="ECO:0007669"/>
    <property type="project" value="UniProtKB-EC"/>
</dbReference>
<evidence type="ECO:0000256" key="7">
    <source>
        <dbReference type="ARBA" id="ARBA00022912"/>
    </source>
</evidence>
<evidence type="ECO:0000256" key="8">
    <source>
        <dbReference type="ARBA" id="ARBA00023211"/>
    </source>
</evidence>
<name>A0ABD1FM19_SALDI</name>
<dbReference type="CDD" id="cd00143">
    <property type="entry name" value="PP2Cc"/>
    <property type="match status" value="1"/>
</dbReference>